<proteinExistence type="predicted"/>
<dbReference type="AlphaFoldDB" id="A0A225WF78"/>
<dbReference type="Proteomes" id="UP000198211">
    <property type="component" value="Unassembled WGS sequence"/>
</dbReference>
<feature type="region of interest" description="Disordered" evidence="1">
    <location>
        <begin position="50"/>
        <end position="96"/>
    </location>
</feature>
<evidence type="ECO:0000313" key="3">
    <source>
        <dbReference type="Proteomes" id="UP000198211"/>
    </source>
</evidence>
<comment type="caution">
    <text evidence="2">The sequence shown here is derived from an EMBL/GenBank/DDBJ whole genome shotgun (WGS) entry which is preliminary data.</text>
</comment>
<sequence length="129" mass="14089">MKTRCRLMPPVLKSQISRLIDLERCDCKSDDVAFFDLILKHAIVPQPFQRTSQEYAAKADTKSAKADRKPQRSSGDKTSAPRVTTPAVTPSDGKGGSAFFALCTTPPRDGCLVGKRPHWLNDCPAATEA</sequence>
<protein>
    <submittedName>
        <fullName evidence="2">Uncharacterized protein</fullName>
    </submittedName>
</protein>
<gene>
    <name evidence="2" type="ORF">PHMEG_00010054</name>
</gene>
<name>A0A225WF78_9STRA</name>
<evidence type="ECO:0000313" key="2">
    <source>
        <dbReference type="EMBL" id="OWZ16182.1"/>
    </source>
</evidence>
<feature type="compositionally biased region" description="Basic and acidic residues" evidence="1">
    <location>
        <begin position="57"/>
        <end position="70"/>
    </location>
</feature>
<dbReference type="OrthoDB" id="127032at2759"/>
<organism evidence="2 3">
    <name type="scientific">Phytophthora megakarya</name>
    <dbReference type="NCBI Taxonomy" id="4795"/>
    <lineage>
        <taxon>Eukaryota</taxon>
        <taxon>Sar</taxon>
        <taxon>Stramenopiles</taxon>
        <taxon>Oomycota</taxon>
        <taxon>Peronosporomycetes</taxon>
        <taxon>Peronosporales</taxon>
        <taxon>Peronosporaceae</taxon>
        <taxon>Phytophthora</taxon>
    </lineage>
</organism>
<keyword evidence="3" id="KW-1185">Reference proteome</keyword>
<accession>A0A225WF78</accession>
<evidence type="ECO:0000256" key="1">
    <source>
        <dbReference type="SAM" id="MobiDB-lite"/>
    </source>
</evidence>
<reference evidence="3" key="1">
    <citation type="submission" date="2017-03" db="EMBL/GenBank/DDBJ databases">
        <title>Phytopthora megakarya and P. palmivora, two closely related causual agents of cacao black pod achieved similar genome size and gene model numbers by different mechanisms.</title>
        <authorList>
            <person name="Ali S."/>
            <person name="Shao J."/>
            <person name="Larry D.J."/>
            <person name="Kronmiller B."/>
            <person name="Shen D."/>
            <person name="Strem M.D."/>
            <person name="Melnick R.L."/>
            <person name="Guiltinan M.J."/>
            <person name="Tyler B.M."/>
            <person name="Meinhardt L.W."/>
            <person name="Bailey B.A."/>
        </authorList>
    </citation>
    <scope>NUCLEOTIDE SEQUENCE [LARGE SCALE GENOMIC DNA]</scope>
    <source>
        <strain evidence="3">zdho120</strain>
    </source>
</reference>
<dbReference type="EMBL" id="NBNE01000980">
    <property type="protein sequence ID" value="OWZ16182.1"/>
    <property type="molecule type" value="Genomic_DNA"/>
</dbReference>